<feature type="region of interest" description="Disordered" evidence="1">
    <location>
        <begin position="278"/>
        <end position="334"/>
    </location>
</feature>
<sequence length="814" mass="81895">MAEDDDGRARSAAAAAAVSTKGARKVKRRIGAIVLASGMAGAIGMPKIGWAFPELRSRVHALMTPAASQTNSPARTAAVLPDPAASGGREARRVVSSSAILGSQRALGAAAAAAAAPAAAAAANAPSAPAAAFSDPALAAASAAAAAAPTSGPAPAPGTSPPPLPSAVSGSTTPLVRPASPIAPPSARAPPGTGAAAEAAAAAAAAATTAIGLVQLSDLTDAPARPPTAIAAVPVAVPAAKGSADPSDAQRSRWIAASPASVSPPGPASNIADLATTPTETIRFRPPVADGAARSPRLRHSNHAAFSDEASSSSEDWDRDELEPDPSHLLNLGASVGVTSPVGALNPAAGAAHAPSQPPPARRVQSAPTMDLQKWREDALSGGTVGLLMDDDPEDDASDRWSRSSSDDLADLDDDALALRSVRPAAGSAPPLGRDTRLTRTAATVATAGSAAPAAPAAAPARPATSGALPSIGAALALQTAPAAAQSSNAAMPSDSPRPASASVAGSVAMSPWLVPSVQAKASQHRKRVREKRRAAQFESWDDDFDDLVVDDSTVSPGTSAATGQHGQQDSAVGIGIGMVGAGSADNDDTDRGHEAGFESGSDMGEGHMTPVSAFRRVGGHPGRRDVSEARSLAIPPELMTNQRAIRADLENMRRFALHVEDLKLVWLDVQDQLKGLVADHPAQVEQLKAQYQTSLRQVQALIELGELTDEHRVPTMSTIDMVAVLRGILKDDTVATTNTAGAAGGASGGSHHPGVPPIAGISPHSGLMPPGTAFSFGVHMIPQLLRSVAPLKAHLASVQAELRSLALSEPLAS</sequence>
<evidence type="ECO:0000256" key="1">
    <source>
        <dbReference type="SAM" id="MobiDB-lite"/>
    </source>
</evidence>
<feature type="region of interest" description="Disordered" evidence="1">
    <location>
        <begin position="148"/>
        <end position="194"/>
    </location>
</feature>
<accession>A0A4V1IVC6</accession>
<feature type="region of interest" description="Disordered" evidence="1">
    <location>
        <begin position="383"/>
        <end position="409"/>
    </location>
</feature>
<evidence type="ECO:0000313" key="3">
    <source>
        <dbReference type="EMBL" id="RKP03589.1"/>
    </source>
</evidence>
<evidence type="ECO:0000256" key="2">
    <source>
        <dbReference type="SAM" id="Phobius"/>
    </source>
</evidence>
<keyword evidence="2" id="KW-1133">Transmembrane helix</keyword>
<organism evidence="3 4">
    <name type="scientific">Caulochytrium protostelioides</name>
    <dbReference type="NCBI Taxonomy" id="1555241"/>
    <lineage>
        <taxon>Eukaryota</taxon>
        <taxon>Fungi</taxon>
        <taxon>Fungi incertae sedis</taxon>
        <taxon>Chytridiomycota</taxon>
        <taxon>Chytridiomycota incertae sedis</taxon>
        <taxon>Chytridiomycetes</taxon>
        <taxon>Caulochytriales</taxon>
        <taxon>Caulochytriaceae</taxon>
        <taxon>Caulochytrium</taxon>
    </lineage>
</organism>
<dbReference type="Proteomes" id="UP000274922">
    <property type="component" value="Unassembled WGS sequence"/>
</dbReference>
<feature type="transmembrane region" description="Helical" evidence="2">
    <location>
        <begin position="30"/>
        <end position="52"/>
    </location>
</feature>
<feature type="compositionally biased region" description="Pro residues" evidence="1">
    <location>
        <begin position="152"/>
        <end position="165"/>
    </location>
</feature>
<protein>
    <submittedName>
        <fullName evidence="3">Uncharacterized protein</fullName>
    </submittedName>
</protein>
<keyword evidence="2" id="KW-0472">Membrane</keyword>
<dbReference type="STRING" id="1555241.A0A4V1IVC6"/>
<feature type="region of interest" description="Disordered" evidence="1">
    <location>
        <begin position="741"/>
        <end position="764"/>
    </location>
</feature>
<evidence type="ECO:0000313" key="4">
    <source>
        <dbReference type="Proteomes" id="UP000274922"/>
    </source>
</evidence>
<dbReference type="OrthoDB" id="5400650at2759"/>
<keyword evidence="2" id="KW-0812">Transmembrane</keyword>
<name>A0A4V1IVC6_9FUNG</name>
<feature type="region of interest" description="Disordered" evidence="1">
    <location>
        <begin position="66"/>
        <end position="91"/>
    </location>
</feature>
<feature type="region of interest" description="Disordered" evidence="1">
    <location>
        <begin position="447"/>
        <end position="466"/>
    </location>
</feature>
<reference evidence="4" key="1">
    <citation type="journal article" date="2018" name="Nat. Microbiol.">
        <title>Leveraging single-cell genomics to expand the fungal tree of life.</title>
        <authorList>
            <person name="Ahrendt S.R."/>
            <person name="Quandt C.A."/>
            <person name="Ciobanu D."/>
            <person name="Clum A."/>
            <person name="Salamov A."/>
            <person name="Andreopoulos B."/>
            <person name="Cheng J.F."/>
            <person name="Woyke T."/>
            <person name="Pelin A."/>
            <person name="Henrissat B."/>
            <person name="Reynolds N.K."/>
            <person name="Benny G.L."/>
            <person name="Smith M.E."/>
            <person name="James T.Y."/>
            <person name="Grigoriev I.V."/>
        </authorList>
    </citation>
    <scope>NUCLEOTIDE SEQUENCE [LARGE SCALE GENOMIC DNA]</scope>
    <source>
        <strain evidence="4">ATCC 52028</strain>
    </source>
</reference>
<keyword evidence="4" id="KW-1185">Reference proteome</keyword>
<proteinExistence type="predicted"/>
<gene>
    <name evidence="3" type="ORF">CXG81DRAFT_23847</name>
</gene>
<dbReference type="EMBL" id="ML014121">
    <property type="protein sequence ID" value="RKP03589.1"/>
    <property type="molecule type" value="Genomic_DNA"/>
</dbReference>
<feature type="compositionally biased region" description="Acidic residues" evidence="1">
    <location>
        <begin position="315"/>
        <end position="324"/>
    </location>
</feature>
<dbReference type="AlphaFoldDB" id="A0A4V1IVC6"/>
<feature type="region of interest" description="Disordered" evidence="1">
    <location>
        <begin position="346"/>
        <end position="369"/>
    </location>
</feature>
<feature type="compositionally biased region" description="Low complexity" evidence="1">
    <location>
        <begin position="346"/>
        <end position="355"/>
    </location>
</feature>